<dbReference type="Pfam" id="PF10927">
    <property type="entry name" value="DUF2738"/>
    <property type="match status" value="1"/>
</dbReference>
<sequence>MQLSSYDHLTTENIIFNEAKEYKVKDSKIKYKRIPIEVKYPNGKKGALVIETPFLFSFSVNEKKNQETNKLVGYSIPVCLWAKDSEPNTKEKAFFEAINNITNISQQHLENEYGASTLSSPFYYKQEEYTDKKGKKKTRIDPSSAPVLYAKLIYSEKSKKILSLFKTKGKKDLNPLRYIDQYCNVRMTLIIEGIFISKTVTSLQIKVHECYVKPLKPRESLLTIKEEDEERDQSESEELVISDEEVTE</sequence>
<keyword evidence="3" id="KW-1185">Reference proteome</keyword>
<reference evidence="2 3" key="1">
    <citation type="submission" date="2022-05" db="EMBL/GenBank/DDBJ databases">
        <authorList>
            <consortium name="Genoscope - CEA"/>
            <person name="William W."/>
        </authorList>
    </citation>
    <scope>NUCLEOTIDE SEQUENCE [LARGE SCALE GENOMIC DNA]</scope>
</reference>
<feature type="region of interest" description="Disordered" evidence="1">
    <location>
        <begin position="223"/>
        <end position="248"/>
    </location>
</feature>
<comment type="caution">
    <text evidence="2">The sequence shown here is derived from an EMBL/GenBank/DDBJ whole genome shotgun (WGS) entry which is preliminary data.</text>
</comment>
<proteinExistence type="predicted"/>
<gene>
    <name evidence="2" type="ORF">PEVE_00041337</name>
</gene>
<protein>
    <submittedName>
        <fullName evidence="2">Uncharacterized protein</fullName>
    </submittedName>
</protein>
<name>A0ABN8NFB9_9CNID</name>
<organism evidence="2 3">
    <name type="scientific">Porites evermanni</name>
    <dbReference type="NCBI Taxonomy" id="104178"/>
    <lineage>
        <taxon>Eukaryota</taxon>
        <taxon>Metazoa</taxon>
        <taxon>Cnidaria</taxon>
        <taxon>Anthozoa</taxon>
        <taxon>Hexacorallia</taxon>
        <taxon>Scleractinia</taxon>
        <taxon>Fungiina</taxon>
        <taxon>Poritidae</taxon>
        <taxon>Porites</taxon>
    </lineage>
</organism>
<feature type="compositionally biased region" description="Acidic residues" evidence="1">
    <location>
        <begin position="226"/>
        <end position="248"/>
    </location>
</feature>
<accession>A0ABN8NFB9</accession>
<dbReference type="Proteomes" id="UP001159427">
    <property type="component" value="Unassembled WGS sequence"/>
</dbReference>
<evidence type="ECO:0000256" key="1">
    <source>
        <dbReference type="SAM" id="MobiDB-lite"/>
    </source>
</evidence>
<evidence type="ECO:0000313" key="2">
    <source>
        <dbReference type="EMBL" id="CAH3046812.1"/>
    </source>
</evidence>
<dbReference type="EMBL" id="CALNXI010000782">
    <property type="protein sequence ID" value="CAH3046812.1"/>
    <property type="molecule type" value="Genomic_DNA"/>
</dbReference>
<dbReference type="InterPro" id="IPR024416">
    <property type="entry name" value="DUF2738"/>
</dbReference>
<evidence type="ECO:0000313" key="3">
    <source>
        <dbReference type="Proteomes" id="UP001159427"/>
    </source>
</evidence>